<dbReference type="InterPro" id="IPR027417">
    <property type="entry name" value="P-loop_NTPase"/>
</dbReference>
<dbReference type="SUPFAM" id="SSF55785">
    <property type="entry name" value="PYP-like sensor domain (PAS domain)"/>
    <property type="match status" value="1"/>
</dbReference>
<dbReference type="PANTHER" id="PTHR32071">
    <property type="entry name" value="TRANSCRIPTIONAL REGULATORY PROTEIN"/>
    <property type="match status" value="1"/>
</dbReference>
<keyword evidence="5" id="KW-0804">Transcription</keyword>
<keyword evidence="3" id="KW-0805">Transcription regulation</keyword>
<dbReference type="InterPro" id="IPR058031">
    <property type="entry name" value="AAA_lid_NorR"/>
</dbReference>
<keyword evidence="7" id="KW-0418">Kinase</keyword>
<dbReference type="InterPro" id="IPR013767">
    <property type="entry name" value="PAS_fold"/>
</dbReference>
<dbReference type="InterPro" id="IPR035965">
    <property type="entry name" value="PAS-like_dom_sf"/>
</dbReference>
<evidence type="ECO:0000256" key="1">
    <source>
        <dbReference type="ARBA" id="ARBA00022741"/>
    </source>
</evidence>
<protein>
    <submittedName>
        <fullName evidence="7">Dihydroxyacetone kinase operon transcriptional regulator DhaR</fullName>
    </submittedName>
</protein>
<dbReference type="EMBL" id="CP099717">
    <property type="protein sequence ID" value="USV59628.1"/>
    <property type="molecule type" value="Genomic_DNA"/>
</dbReference>
<dbReference type="AlphaFoldDB" id="A0AAE9MLR2"/>
<keyword evidence="4" id="KW-0238">DNA-binding</keyword>
<evidence type="ECO:0000256" key="4">
    <source>
        <dbReference type="ARBA" id="ARBA00023125"/>
    </source>
</evidence>
<keyword evidence="8" id="KW-1185">Reference proteome</keyword>
<dbReference type="Gene3D" id="3.30.450.20">
    <property type="entry name" value="PAS domain"/>
    <property type="match status" value="1"/>
</dbReference>
<dbReference type="GO" id="GO:0016301">
    <property type="term" value="F:kinase activity"/>
    <property type="evidence" value="ECO:0007669"/>
    <property type="project" value="UniProtKB-KW"/>
</dbReference>
<dbReference type="SUPFAM" id="SSF52540">
    <property type="entry name" value="P-loop containing nucleoside triphosphate hydrolases"/>
    <property type="match status" value="1"/>
</dbReference>
<dbReference type="Pfam" id="PF25601">
    <property type="entry name" value="AAA_lid_14"/>
    <property type="match status" value="1"/>
</dbReference>
<dbReference type="InterPro" id="IPR000014">
    <property type="entry name" value="PAS"/>
</dbReference>
<dbReference type="Pfam" id="PF00158">
    <property type="entry name" value="Sigma54_activat"/>
    <property type="match status" value="1"/>
</dbReference>
<dbReference type="RefSeq" id="WP_252996454.1">
    <property type="nucleotide sequence ID" value="NZ_CP099717.1"/>
</dbReference>
<dbReference type="Pfam" id="PF00989">
    <property type="entry name" value="PAS"/>
    <property type="match status" value="1"/>
</dbReference>
<dbReference type="CDD" id="cd00130">
    <property type="entry name" value="PAS"/>
    <property type="match status" value="1"/>
</dbReference>
<dbReference type="Gene3D" id="1.10.10.60">
    <property type="entry name" value="Homeodomain-like"/>
    <property type="match status" value="1"/>
</dbReference>
<gene>
    <name evidence="7" type="primary">dhaR</name>
    <name evidence="7" type="ORF">NHF51_18770</name>
</gene>
<evidence type="ECO:0000313" key="7">
    <source>
        <dbReference type="EMBL" id="USV59628.1"/>
    </source>
</evidence>
<dbReference type="InterPro" id="IPR029016">
    <property type="entry name" value="GAF-like_dom_sf"/>
</dbReference>
<name>A0AAE9MLR2_9GAMM</name>
<dbReference type="GO" id="GO:0005524">
    <property type="term" value="F:ATP binding"/>
    <property type="evidence" value="ECO:0007669"/>
    <property type="project" value="UniProtKB-KW"/>
</dbReference>
<evidence type="ECO:0000313" key="8">
    <source>
        <dbReference type="Proteomes" id="UP001056890"/>
    </source>
</evidence>
<dbReference type="InterPro" id="IPR002197">
    <property type="entry name" value="HTH_Fis"/>
</dbReference>
<dbReference type="InterPro" id="IPR009057">
    <property type="entry name" value="Homeodomain-like_sf"/>
</dbReference>
<dbReference type="Gene3D" id="1.10.8.60">
    <property type="match status" value="1"/>
</dbReference>
<dbReference type="Gene3D" id="3.40.50.300">
    <property type="entry name" value="P-loop containing nucleotide triphosphate hydrolases"/>
    <property type="match status" value="1"/>
</dbReference>
<dbReference type="GO" id="GO:0006355">
    <property type="term" value="P:regulation of DNA-templated transcription"/>
    <property type="evidence" value="ECO:0007669"/>
    <property type="project" value="InterPro"/>
</dbReference>
<organism evidence="7 8">
    <name type="scientific">Aeromonas encheleia</name>
    <dbReference type="NCBI Taxonomy" id="73010"/>
    <lineage>
        <taxon>Bacteria</taxon>
        <taxon>Pseudomonadati</taxon>
        <taxon>Pseudomonadota</taxon>
        <taxon>Gammaproteobacteria</taxon>
        <taxon>Aeromonadales</taxon>
        <taxon>Aeromonadaceae</taxon>
        <taxon>Aeromonas</taxon>
    </lineage>
</organism>
<evidence type="ECO:0000256" key="3">
    <source>
        <dbReference type="ARBA" id="ARBA00023015"/>
    </source>
</evidence>
<dbReference type="InterPro" id="IPR002078">
    <property type="entry name" value="Sigma_54_int"/>
</dbReference>
<dbReference type="CDD" id="cd00009">
    <property type="entry name" value="AAA"/>
    <property type="match status" value="1"/>
</dbReference>
<dbReference type="PANTHER" id="PTHR32071:SF117">
    <property type="entry name" value="PTS-DEPENDENT DIHYDROXYACETONE KINASE OPERON REGULATORY PROTEIN-RELATED"/>
    <property type="match status" value="1"/>
</dbReference>
<reference evidence="7" key="1">
    <citation type="submission" date="2022-06" db="EMBL/GenBank/DDBJ databases">
        <title>Complete Genome of Aeromonas sp. Strain SOD01 Isolated from an Urban Freshwater Stream.</title>
        <authorList>
            <person name="Williams L.E."/>
            <person name="Brysgel T."/>
            <person name="Capestro E.M."/>
            <person name="Foltz G.V."/>
            <person name="Gardner A.E."/>
            <person name="Ingrassia J."/>
            <person name="Peterson E."/>
            <person name="Arruda J."/>
            <person name="Flaherty I."/>
            <person name="Hunt M."/>
            <person name="Pappas G."/>
            <person name="Ramsaran S."/>
            <person name="Rocha M."/>
        </authorList>
    </citation>
    <scope>NUCLEOTIDE SEQUENCE</scope>
    <source>
        <strain evidence="7">SOD01</strain>
    </source>
</reference>
<feature type="domain" description="Sigma-54 factor interaction" evidence="6">
    <location>
        <begin position="328"/>
        <end position="549"/>
    </location>
</feature>
<sequence>MPSDSQPLQPWPEYLQASWLRCAHQTSSHLWHPPHSAKGQTLHSLRQRKRDLLTTGEMAMEDLYEFMEGRPCALLLTDESGCLLARTGHGETLAELEALGFGLGAFFSEGRIGTNAINLAALEGGPLCVSGPQHFNQTLHPWHCCASPVYNSNGRQVAIIALVCKVDAATLGDLALTVSAGRELAHLLQMERLMQESQHHLSELYALLDGMDDGVLAWDPQGKLRYLNALAARRLRLDPDLCLGQPLERHLLLPQRLLLAIQSQTPLSHVEVTLERLGEQTGEFINALISLKPLPGPDGVSFIALFHPIDRLRAINQLRQTVPELSALVGESSAMRKLLRHARQAARSQGPILLRGEEEVGKAQLAEAIHFGSERAAGPLISLNCQALPSERMALELMGSDEAGQERAGKFELAHGGTLVLEQVEYLPAPMQAALLQLLKTGRIQRFDSARMLPLKVRIIATSSAALEQRVQEGLFGRQLLYALQGCELWLPSLRERGADLPALIRQQLAAQGREPVRQFSPAALDCLLAYPWPGNLGELRSAVEHAQLHGNGESIPPEALPAAIRHGYQQQEDEVVGQPRLTLAELERQAILRCAHACKGQVSLMAQQLGIGRTTLWRRLKLIGLDPADYHG</sequence>
<proteinExistence type="predicted"/>
<dbReference type="Proteomes" id="UP001056890">
    <property type="component" value="Chromosome"/>
</dbReference>
<evidence type="ECO:0000259" key="6">
    <source>
        <dbReference type="PROSITE" id="PS50045"/>
    </source>
</evidence>
<evidence type="ECO:0000256" key="5">
    <source>
        <dbReference type="ARBA" id="ARBA00023163"/>
    </source>
</evidence>
<dbReference type="SMART" id="SM00091">
    <property type="entry name" value="PAS"/>
    <property type="match status" value="1"/>
</dbReference>
<dbReference type="GO" id="GO:0043565">
    <property type="term" value="F:sequence-specific DNA binding"/>
    <property type="evidence" value="ECO:0007669"/>
    <property type="project" value="InterPro"/>
</dbReference>
<keyword evidence="2" id="KW-0067">ATP-binding</keyword>
<accession>A0AAE9MLR2</accession>
<dbReference type="PROSITE" id="PS50045">
    <property type="entry name" value="SIGMA54_INTERACT_4"/>
    <property type="match status" value="1"/>
</dbReference>
<dbReference type="Gene3D" id="3.30.450.40">
    <property type="match status" value="1"/>
</dbReference>
<evidence type="ECO:0000256" key="2">
    <source>
        <dbReference type="ARBA" id="ARBA00022840"/>
    </source>
</evidence>
<dbReference type="InterPro" id="IPR003018">
    <property type="entry name" value="GAF"/>
</dbReference>
<keyword evidence="1" id="KW-0547">Nucleotide-binding</keyword>
<dbReference type="Pfam" id="PF02954">
    <property type="entry name" value="HTH_8"/>
    <property type="match status" value="1"/>
</dbReference>
<dbReference type="Pfam" id="PF01590">
    <property type="entry name" value="GAF"/>
    <property type="match status" value="1"/>
</dbReference>
<keyword evidence="7" id="KW-0808">Transferase</keyword>
<dbReference type="SUPFAM" id="SSF46689">
    <property type="entry name" value="Homeodomain-like"/>
    <property type="match status" value="1"/>
</dbReference>
<dbReference type="NCBIfam" id="NF008485">
    <property type="entry name" value="PRK11388.1"/>
    <property type="match status" value="1"/>
</dbReference>